<dbReference type="InterPro" id="IPR039001">
    <property type="entry name" value="Pal"/>
</dbReference>
<dbReference type="PROSITE" id="PS51257">
    <property type="entry name" value="PROKAR_LIPOPROTEIN"/>
    <property type="match status" value="1"/>
</dbReference>
<dbReference type="InterPro" id="IPR050330">
    <property type="entry name" value="Bact_OuterMem_StrucFunc"/>
</dbReference>
<keyword evidence="2" id="KW-0732">Signal</keyword>
<comment type="subcellular location">
    <subcellularLocation>
        <location evidence="1">Cell outer membrane</location>
    </subcellularLocation>
</comment>
<dbReference type="PROSITE" id="PS51123">
    <property type="entry name" value="OMPA_2"/>
    <property type="match status" value="1"/>
</dbReference>
<keyword evidence="5" id="KW-0998">Cell outer membrane</keyword>
<dbReference type="PRINTS" id="PR01021">
    <property type="entry name" value="OMPADOMAIN"/>
</dbReference>
<sequence length="190" mass="20535">MKSIVLSSVVTALLVFSGCSSKEPAVDKKSEEVSAPAAQEVQAPVTETVSKENSVVNSTTSTVENSVNSVETTMDAIESKLPTVYFAFDKYNITPEMQERIDAAAELGKTDVAKSLSVKLEGNCDEWGSDEYNFALGLKRAQAVKSALVADGIDASRISMVSYGESNPVCTEHTKECWAKNRRVNFKLLP</sequence>
<evidence type="ECO:0000313" key="8">
    <source>
        <dbReference type="EMBL" id="SFV70350.1"/>
    </source>
</evidence>
<dbReference type="PANTHER" id="PTHR30329:SF21">
    <property type="entry name" value="LIPOPROTEIN YIAD-RELATED"/>
    <property type="match status" value="1"/>
</dbReference>
<keyword evidence="3" id="KW-0472">Membrane</keyword>
<evidence type="ECO:0000259" key="7">
    <source>
        <dbReference type="PROSITE" id="PS51123"/>
    </source>
</evidence>
<organism evidence="8">
    <name type="scientific">hydrothermal vent metagenome</name>
    <dbReference type="NCBI Taxonomy" id="652676"/>
    <lineage>
        <taxon>unclassified sequences</taxon>
        <taxon>metagenomes</taxon>
        <taxon>ecological metagenomes</taxon>
    </lineage>
</organism>
<dbReference type="InterPro" id="IPR006665">
    <property type="entry name" value="OmpA-like"/>
</dbReference>
<dbReference type="EMBL" id="FPHK01000145">
    <property type="protein sequence ID" value="SFV70350.1"/>
    <property type="molecule type" value="Genomic_DNA"/>
</dbReference>
<protein>
    <submittedName>
        <fullName evidence="8">Outer membrane lipoprotein omp16</fullName>
    </submittedName>
</protein>
<dbReference type="HAMAP" id="MF_02204">
    <property type="entry name" value="Pal"/>
    <property type="match status" value="1"/>
</dbReference>
<dbReference type="GO" id="GO:0009279">
    <property type="term" value="C:cell outer membrane"/>
    <property type="evidence" value="ECO:0007669"/>
    <property type="project" value="UniProtKB-SubCell"/>
</dbReference>
<dbReference type="CDD" id="cd07185">
    <property type="entry name" value="OmpA_C-like"/>
    <property type="match status" value="1"/>
</dbReference>
<dbReference type="Gene3D" id="3.30.1330.60">
    <property type="entry name" value="OmpA-like domain"/>
    <property type="match status" value="1"/>
</dbReference>
<evidence type="ECO:0000256" key="1">
    <source>
        <dbReference type="ARBA" id="ARBA00004442"/>
    </source>
</evidence>
<name>A0A1W1CWX3_9ZZZZ</name>
<feature type="domain" description="OmpA-like" evidence="7">
    <location>
        <begin position="73"/>
        <end position="190"/>
    </location>
</feature>
<proteinExistence type="inferred from homology"/>
<dbReference type="AlphaFoldDB" id="A0A1W1CWX3"/>
<dbReference type="GO" id="GO:0051301">
    <property type="term" value="P:cell division"/>
    <property type="evidence" value="ECO:0007669"/>
    <property type="project" value="InterPro"/>
</dbReference>
<accession>A0A1W1CWX3</accession>
<dbReference type="InterPro" id="IPR006664">
    <property type="entry name" value="OMP_bac"/>
</dbReference>
<dbReference type="Pfam" id="PF00691">
    <property type="entry name" value="OmpA"/>
    <property type="match status" value="1"/>
</dbReference>
<evidence type="ECO:0000256" key="5">
    <source>
        <dbReference type="ARBA" id="ARBA00023237"/>
    </source>
</evidence>
<keyword evidence="4" id="KW-0564">Palmitate</keyword>
<evidence type="ECO:0000256" key="3">
    <source>
        <dbReference type="ARBA" id="ARBA00023136"/>
    </source>
</evidence>
<evidence type="ECO:0000256" key="2">
    <source>
        <dbReference type="ARBA" id="ARBA00022729"/>
    </source>
</evidence>
<dbReference type="PANTHER" id="PTHR30329">
    <property type="entry name" value="STATOR ELEMENT OF FLAGELLAR MOTOR COMPLEX"/>
    <property type="match status" value="1"/>
</dbReference>
<gene>
    <name evidence="8" type="ORF">MNB_SM-6-788</name>
</gene>
<dbReference type="SUPFAM" id="SSF103088">
    <property type="entry name" value="OmpA-like"/>
    <property type="match status" value="1"/>
</dbReference>
<reference evidence="8" key="1">
    <citation type="submission" date="2016-10" db="EMBL/GenBank/DDBJ databases">
        <authorList>
            <person name="de Groot N.N."/>
        </authorList>
    </citation>
    <scope>NUCLEOTIDE SEQUENCE</scope>
</reference>
<keyword evidence="6 8" id="KW-0449">Lipoprotein</keyword>
<evidence type="ECO:0000256" key="6">
    <source>
        <dbReference type="ARBA" id="ARBA00023288"/>
    </source>
</evidence>
<evidence type="ECO:0000256" key="4">
    <source>
        <dbReference type="ARBA" id="ARBA00023139"/>
    </source>
</evidence>
<dbReference type="InterPro" id="IPR036737">
    <property type="entry name" value="OmpA-like_sf"/>
</dbReference>